<keyword evidence="3" id="KW-0349">Heme</keyword>
<dbReference type="Gene3D" id="1.10.489.10">
    <property type="entry name" value="Chloroperoxidase-like"/>
    <property type="match status" value="1"/>
</dbReference>
<keyword evidence="8" id="KW-0732">Signal</keyword>
<evidence type="ECO:0000256" key="5">
    <source>
        <dbReference type="ARBA" id="ARBA00023002"/>
    </source>
</evidence>
<dbReference type="Proteomes" id="UP001610563">
    <property type="component" value="Unassembled WGS sequence"/>
</dbReference>
<evidence type="ECO:0000256" key="1">
    <source>
        <dbReference type="ARBA" id="ARBA00001970"/>
    </source>
</evidence>
<evidence type="ECO:0000259" key="9">
    <source>
        <dbReference type="PROSITE" id="PS51405"/>
    </source>
</evidence>
<keyword evidence="5" id="KW-0560">Oxidoreductase</keyword>
<dbReference type="PROSITE" id="PS51405">
    <property type="entry name" value="HEME_HALOPEROXIDASE"/>
    <property type="match status" value="1"/>
</dbReference>
<name>A0ABR4GK55_9EURO</name>
<evidence type="ECO:0000256" key="6">
    <source>
        <dbReference type="ARBA" id="ARBA00023004"/>
    </source>
</evidence>
<feature type="domain" description="Heme haloperoxidase family profile" evidence="9">
    <location>
        <begin position="25"/>
        <end position="247"/>
    </location>
</feature>
<keyword evidence="6" id="KW-0408">Iron</keyword>
<comment type="cofactor">
    <cofactor evidence="1">
        <name>heme b</name>
        <dbReference type="ChEBI" id="CHEBI:60344"/>
    </cofactor>
</comment>
<keyword evidence="4" id="KW-0479">Metal-binding</keyword>
<gene>
    <name evidence="10" type="ORF">BJX66DRAFT_332938</name>
</gene>
<dbReference type="PANTHER" id="PTHR33577:SF19">
    <property type="entry name" value="HEME HALOPEROXIDASE FAMILY PROFILE DOMAIN-CONTAINING PROTEIN-RELATED"/>
    <property type="match status" value="1"/>
</dbReference>
<evidence type="ECO:0000256" key="7">
    <source>
        <dbReference type="ARBA" id="ARBA00025795"/>
    </source>
</evidence>
<reference evidence="10 11" key="1">
    <citation type="submission" date="2024-07" db="EMBL/GenBank/DDBJ databases">
        <title>Section-level genome sequencing and comparative genomics of Aspergillus sections Usti and Cavernicolus.</title>
        <authorList>
            <consortium name="Lawrence Berkeley National Laboratory"/>
            <person name="Nybo J.L."/>
            <person name="Vesth T.C."/>
            <person name="Theobald S."/>
            <person name="Frisvad J.C."/>
            <person name="Larsen T.O."/>
            <person name="Kjaerboelling I."/>
            <person name="Rothschild-Mancinelli K."/>
            <person name="Lyhne E.K."/>
            <person name="Kogle M.E."/>
            <person name="Barry K."/>
            <person name="Clum A."/>
            <person name="Na H."/>
            <person name="Ledsgaard L."/>
            <person name="Lin J."/>
            <person name="Lipzen A."/>
            <person name="Kuo A."/>
            <person name="Riley R."/>
            <person name="Mondo S."/>
            <person name="Labutti K."/>
            <person name="Haridas S."/>
            <person name="Pangalinan J."/>
            <person name="Salamov A.A."/>
            <person name="Simmons B.A."/>
            <person name="Magnuson J.K."/>
            <person name="Chen J."/>
            <person name="Drula E."/>
            <person name="Henrissat B."/>
            <person name="Wiebenga A."/>
            <person name="Lubbers R.J."/>
            <person name="Gomes A.C."/>
            <person name="Makela M.R."/>
            <person name="Stajich J."/>
            <person name="Grigoriev I.V."/>
            <person name="Mortensen U.H."/>
            <person name="De Vries R.P."/>
            <person name="Baker S.E."/>
            <person name="Andersen M.R."/>
        </authorList>
    </citation>
    <scope>NUCLEOTIDE SEQUENCE [LARGE SCALE GENOMIC DNA]</scope>
    <source>
        <strain evidence="10 11">CBS 209.92</strain>
    </source>
</reference>
<evidence type="ECO:0000256" key="4">
    <source>
        <dbReference type="ARBA" id="ARBA00022723"/>
    </source>
</evidence>
<dbReference type="InterPro" id="IPR000028">
    <property type="entry name" value="Chloroperoxidase"/>
</dbReference>
<dbReference type="InterPro" id="IPR036851">
    <property type="entry name" value="Chloroperoxidase-like_sf"/>
</dbReference>
<dbReference type="EMBL" id="JBFTWV010000007">
    <property type="protein sequence ID" value="KAL2799451.1"/>
    <property type="molecule type" value="Genomic_DNA"/>
</dbReference>
<evidence type="ECO:0000313" key="10">
    <source>
        <dbReference type="EMBL" id="KAL2799451.1"/>
    </source>
</evidence>
<keyword evidence="11" id="KW-1185">Reference proteome</keyword>
<evidence type="ECO:0000256" key="8">
    <source>
        <dbReference type="SAM" id="SignalP"/>
    </source>
</evidence>
<dbReference type="PROSITE" id="PS51257">
    <property type="entry name" value="PROKAR_LIPOPROTEIN"/>
    <property type="match status" value="1"/>
</dbReference>
<evidence type="ECO:0000256" key="2">
    <source>
        <dbReference type="ARBA" id="ARBA00022559"/>
    </source>
</evidence>
<sequence>MKLNLLAQAALLTIAAACECGSTHERHEWRRPGPGDLRSPCPGLNVMANHGYLPRDGRDISLEDLHAAILGAYNYHPATLDSAFQMAIDFNLSSTGNASTFHLSDLNKHGAIEHDGSLSRSDFDLGDNHSFDPEVWNGTATSLGLYDAGVDCEEDLYVTVEVAARARAARFREAEELNPEFNVSELALMGSVGETALYMTTLWDYAAGAVPKAWIRAFFEEERIPYLEGFKAPKTQRNLTTIGAMNAAIAAVKV</sequence>
<comment type="caution">
    <text evidence="10">The sequence shown here is derived from an EMBL/GenBank/DDBJ whole genome shotgun (WGS) entry which is preliminary data.</text>
</comment>
<proteinExistence type="inferred from homology"/>
<feature type="chain" id="PRO_5046854203" evidence="8">
    <location>
        <begin position="18"/>
        <end position="254"/>
    </location>
</feature>
<protein>
    <submittedName>
        <fullName evidence="10">Chloroperoxidase</fullName>
    </submittedName>
</protein>
<feature type="signal peptide" evidence="8">
    <location>
        <begin position="1"/>
        <end position="17"/>
    </location>
</feature>
<evidence type="ECO:0000313" key="11">
    <source>
        <dbReference type="Proteomes" id="UP001610563"/>
    </source>
</evidence>
<evidence type="ECO:0000256" key="3">
    <source>
        <dbReference type="ARBA" id="ARBA00022617"/>
    </source>
</evidence>
<dbReference type="SUPFAM" id="SSF47571">
    <property type="entry name" value="Cloroperoxidase"/>
    <property type="match status" value="1"/>
</dbReference>
<comment type="similarity">
    <text evidence="7">Belongs to the chloroperoxidase family.</text>
</comment>
<accession>A0ABR4GK55</accession>
<dbReference type="Pfam" id="PF01328">
    <property type="entry name" value="Peroxidase_2"/>
    <property type="match status" value="1"/>
</dbReference>
<organism evidence="10 11">
    <name type="scientific">Aspergillus keveii</name>
    <dbReference type="NCBI Taxonomy" id="714993"/>
    <lineage>
        <taxon>Eukaryota</taxon>
        <taxon>Fungi</taxon>
        <taxon>Dikarya</taxon>
        <taxon>Ascomycota</taxon>
        <taxon>Pezizomycotina</taxon>
        <taxon>Eurotiomycetes</taxon>
        <taxon>Eurotiomycetidae</taxon>
        <taxon>Eurotiales</taxon>
        <taxon>Aspergillaceae</taxon>
        <taxon>Aspergillus</taxon>
        <taxon>Aspergillus subgen. Nidulantes</taxon>
    </lineage>
</organism>
<dbReference type="PANTHER" id="PTHR33577">
    <property type="entry name" value="STERIGMATOCYSTIN BIOSYNTHESIS PEROXIDASE STCC-RELATED"/>
    <property type="match status" value="1"/>
</dbReference>
<keyword evidence="2" id="KW-0575">Peroxidase</keyword>